<dbReference type="EMBL" id="CAJNIZ010040113">
    <property type="protein sequence ID" value="CAE7599181.1"/>
    <property type="molecule type" value="Genomic_DNA"/>
</dbReference>
<keyword evidence="3" id="KW-1185">Reference proteome</keyword>
<evidence type="ECO:0000313" key="2">
    <source>
        <dbReference type="EMBL" id="CAE7599181.1"/>
    </source>
</evidence>
<feature type="compositionally biased region" description="Basic and acidic residues" evidence="1">
    <location>
        <begin position="105"/>
        <end position="115"/>
    </location>
</feature>
<evidence type="ECO:0000256" key="1">
    <source>
        <dbReference type="SAM" id="MobiDB-lite"/>
    </source>
</evidence>
<dbReference type="Proteomes" id="UP000649617">
    <property type="component" value="Unassembled WGS sequence"/>
</dbReference>
<evidence type="ECO:0000313" key="3">
    <source>
        <dbReference type="Proteomes" id="UP000649617"/>
    </source>
</evidence>
<accession>A0A812V0Z2</accession>
<sequence>MMEARILEGYGFSLLCSVVFKARNAGALPGAECLMDGILEDAGMVFHGEAIVHEDPERELDDSWLEEELLGFGASEMEALSEQQALLGSLLEIPDPDSEGSNSQSRRDLADFSVE</sequence>
<feature type="region of interest" description="Disordered" evidence="1">
    <location>
        <begin position="92"/>
        <end position="115"/>
    </location>
</feature>
<dbReference type="AlphaFoldDB" id="A0A812V0Z2"/>
<proteinExistence type="predicted"/>
<name>A0A812V0Z2_SYMPI</name>
<protein>
    <submittedName>
        <fullName evidence="2">Znfx1 protein</fullName>
    </submittedName>
</protein>
<feature type="non-terminal residue" evidence="2">
    <location>
        <position position="1"/>
    </location>
</feature>
<reference evidence="2" key="1">
    <citation type="submission" date="2021-02" db="EMBL/GenBank/DDBJ databases">
        <authorList>
            <person name="Dougan E. K."/>
            <person name="Rhodes N."/>
            <person name="Thang M."/>
            <person name="Chan C."/>
        </authorList>
    </citation>
    <scope>NUCLEOTIDE SEQUENCE</scope>
</reference>
<organism evidence="2 3">
    <name type="scientific">Symbiodinium pilosum</name>
    <name type="common">Dinoflagellate</name>
    <dbReference type="NCBI Taxonomy" id="2952"/>
    <lineage>
        <taxon>Eukaryota</taxon>
        <taxon>Sar</taxon>
        <taxon>Alveolata</taxon>
        <taxon>Dinophyceae</taxon>
        <taxon>Suessiales</taxon>
        <taxon>Symbiodiniaceae</taxon>
        <taxon>Symbiodinium</taxon>
    </lineage>
</organism>
<comment type="caution">
    <text evidence="2">The sequence shown here is derived from an EMBL/GenBank/DDBJ whole genome shotgun (WGS) entry which is preliminary data.</text>
</comment>
<gene>
    <name evidence="2" type="primary">Znfx1</name>
    <name evidence="2" type="ORF">SPIL2461_LOCUS15909</name>
</gene>